<dbReference type="EMBL" id="JBEDNZ010000002">
    <property type="protein sequence ID" value="KAL0850725.1"/>
    <property type="molecule type" value="Genomic_DNA"/>
</dbReference>
<proteinExistence type="predicted"/>
<accession>A0ABD0TN12</accession>
<evidence type="ECO:0000313" key="1">
    <source>
        <dbReference type="EMBL" id="KAL0850725.1"/>
    </source>
</evidence>
<dbReference type="Proteomes" id="UP001549921">
    <property type="component" value="Unassembled WGS sequence"/>
</dbReference>
<reference evidence="1 2" key="1">
    <citation type="submission" date="2024-06" db="EMBL/GenBank/DDBJ databases">
        <title>A chromosome-level genome assembly of beet webworm, Loxostege sticticalis.</title>
        <authorList>
            <person name="Zhang Y."/>
        </authorList>
    </citation>
    <scope>NUCLEOTIDE SEQUENCE [LARGE SCALE GENOMIC DNA]</scope>
    <source>
        <strain evidence="1">AQ028</strain>
        <tissue evidence="1">Male pupae</tissue>
    </source>
</reference>
<gene>
    <name evidence="1" type="ORF">ABMA28_006667</name>
</gene>
<name>A0ABD0TN12_LOXSC</name>
<evidence type="ECO:0008006" key="3">
    <source>
        <dbReference type="Google" id="ProtNLM"/>
    </source>
</evidence>
<comment type="caution">
    <text evidence="1">The sequence shown here is derived from an EMBL/GenBank/DDBJ whole genome shotgun (WGS) entry which is preliminary data.</text>
</comment>
<protein>
    <recommendedName>
        <fullName evidence="3">Mutant cadherin</fullName>
    </recommendedName>
</protein>
<evidence type="ECO:0000313" key="2">
    <source>
        <dbReference type="Proteomes" id="UP001549921"/>
    </source>
</evidence>
<sequence>MSSKLVKCSNCNIVINEVLTFVSNKIDVMDEISLVQICTSAFSESDILNAKNLLFDSLSSSRRKKIRKRIGKSRRDLEDIISVIKETDPEEIPVFVARELHKLPPVLFDHVDVTRLLKDIVRIDNELKVIKGQYVTSDQLMDVKSDLESLKKTSVVNNFAGNVNARRGACLLNSFNYDSGPMGLQPAQDNIMSPEHELSPPNQKLREFVPIATANNLREGNTQEPQFQTLAVNESAERAQSIRVPCTEAMTHTQPGTTSASGDCIVEKAGCQDEISTQRTSADIVRGGEWKQPAHDEKWTTVQRRRLRNRFSGKRGNATAEADQKFKAAVNNIPIYIYNVSKEVSVSDIITYIENKTNTKVTLEKMAMKVSKNYDGYKIYVPSYKIDTFLKDDFWPAGIAYRRFIHFGSKKSQEPRVVPVENFTS</sequence>
<dbReference type="AlphaFoldDB" id="A0ABD0TN12"/>
<organism evidence="1 2">
    <name type="scientific">Loxostege sticticalis</name>
    <name type="common">Beet webworm moth</name>
    <dbReference type="NCBI Taxonomy" id="481309"/>
    <lineage>
        <taxon>Eukaryota</taxon>
        <taxon>Metazoa</taxon>
        <taxon>Ecdysozoa</taxon>
        <taxon>Arthropoda</taxon>
        <taxon>Hexapoda</taxon>
        <taxon>Insecta</taxon>
        <taxon>Pterygota</taxon>
        <taxon>Neoptera</taxon>
        <taxon>Endopterygota</taxon>
        <taxon>Lepidoptera</taxon>
        <taxon>Glossata</taxon>
        <taxon>Ditrysia</taxon>
        <taxon>Pyraloidea</taxon>
        <taxon>Crambidae</taxon>
        <taxon>Pyraustinae</taxon>
        <taxon>Loxostege</taxon>
    </lineage>
</organism>